<sequence length="236" mass="26351">MIGDNNSLKDSDSVTDISLKDSPSFISSGKTNKLIMALYMVTDIMDKEEPLRNKLRTLGVEIISDTHGTLGNAPGKITEILSFLDIASAINLISEMNFTILKKEFLELERSIKGMHRSPVVLSELFANSADRELLSASSKGQKTRIGVQRGGTLLHALQNISDKSNEHKNQRRENIKNILKDKAGGMSIKDIEEALKSKGQAISEKTLQRELISMVKDNVLYRTGAKRWSRYFVKK</sequence>
<evidence type="ECO:0008006" key="3">
    <source>
        <dbReference type="Google" id="ProtNLM"/>
    </source>
</evidence>
<evidence type="ECO:0000313" key="1">
    <source>
        <dbReference type="EMBL" id="OGI91606.1"/>
    </source>
</evidence>
<reference evidence="1 2" key="1">
    <citation type="journal article" date="2016" name="Nat. Commun.">
        <title>Thousands of microbial genomes shed light on interconnected biogeochemical processes in an aquifer system.</title>
        <authorList>
            <person name="Anantharaman K."/>
            <person name="Brown C.T."/>
            <person name="Hug L.A."/>
            <person name="Sharon I."/>
            <person name="Castelle C.J."/>
            <person name="Probst A.J."/>
            <person name="Thomas B.C."/>
            <person name="Singh A."/>
            <person name="Wilkins M.J."/>
            <person name="Karaoz U."/>
            <person name="Brodie E.L."/>
            <person name="Williams K.H."/>
            <person name="Hubbard S.S."/>
            <person name="Banfield J.F."/>
        </authorList>
    </citation>
    <scope>NUCLEOTIDE SEQUENCE [LARGE SCALE GENOMIC DNA]</scope>
</reference>
<evidence type="ECO:0000313" key="2">
    <source>
        <dbReference type="Proteomes" id="UP000179381"/>
    </source>
</evidence>
<proteinExistence type="predicted"/>
<protein>
    <recommendedName>
        <fullName evidence="3">HTH deoR-type domain-containing protein</fullName>
    </recommendedName>
</protein>
<accession>A0A1F6XBZ9</accession>
<dbReference type="Proteomes" id="UP000179381">
    <property type="component" value="Unassembled WGS sequence"/>
</dbReference>
<dbReference type="AlphaFoldDB" id="A0A1F6XBZ9"/>
<name>A0A1F6XBZ9_9BACT</name>
<gene>
    <name evidence="1" type="ORF">A2933_00280</name>
</gene>
<organism evidence="1 2">
    <name type="scientific">Candidatus Nomurabacteria bacterium RIFCSPLOWO2_01_FULL_46_18</name>
    <dbReference type="NCBI Taxonomy" id="1801783"/>
    <lineage>
        <taxon>Bacteria</taxon>
        <taxon>Candidatus Nomuraibacteriota</taxon>
    </lineage>
</organism>
<dbReference type="EMBL" id="MFVH01000025">
    <property type="protein sequence ID" value="OGI91606.1"/>
    <property type="molecule type" value="Genomic_DNA"/>
</dbReference>
<comment type="caution">
    <text evidence="1">The sequence shown here is derived from an EMBL/GenBank/DDBJ whole genome shotgun (WGS) entry which is preliminary data.</text>
</comment>